<dbReference type="Pfam" id="PF17932">
    <property type="entry name" value="TetR_C_24"/>
    <property type="match status" value="1"/>
</dbReference>
<gene>
    <name evidence="4" type="ORF">DF220_07460</name>
</gene>
<evidence type="ECO:0000259" key="3">
    <source>
        <dbReference type="PROSITE" id="PS50977"/>
    </source>
</evidence>
<evidence type="ECO:0000313" key="4">
    <source>
        <dbReference type="EMBL" id="PWB97684.1"/>
    </source>
</evidence>
<dbReference type="InterPro" id="IPR050109">
    <property type="entry name" value="HTH-type_TetR-like_transc_reg"/>
</dbReference>
<dbReference type="InterPro" id="IPR001647">
    <property type="entry name" value="HTH_TetR"/>
</dbReference>
<name>A0A2U1T1D0_9MICO</name>
<dbReference type="GO" id="GO:0000976">
    <property type="term" value="F:transcription cis-regulatory region binding"/>
    <property type="evidence" value="ECO:0007669"/>
    <property type="project" value="TreeGrafter"/>
</dbReference>
<dbReference type="AlphaFoldDB" id="A0A2U1T1D0"/>
<dbReference type="SUPFAM" id="SSF46689">
    <property type="entry name" value="Homeodomain-like"/>
    <property type="match status" value="1"/>
</dbReference>
<evidence type="ECO:0000256" key="1">
    <source>
        <dbReference type="ARBA" id="ARBA00023125"/>
    </source>
</evidence>
<dbReference type="PANTHER" id="PTHR30055:SF200">
    <property type="entry name" value="HTH-TYPE TRANSCRIPTIONAL REPRESSOR BDCR"/>
    <property type="match status" value="1"/>
</dbReference>
<dbReference type="Pfam" id="PF00440">
    <property type="entry name" value="TetR_N"/>
    <property type="match status" value="1"/>
</dbReference>
<dbReference type="PRINTS" id="PR00455">
    <property type="entry name" value="HTHTETR"/>
</dbReference>
<evidence type="ECO:0000256" key="2">
    <source>
        <dbReference type="PROSITE-ProRule" id="PRU00335"/>
    </source>
</evidence>
<proteinExistence type="predicted"/>
<reference evidence="5" key="1">
    <citation type="submission" date="2018-04" db="EMBL/GenBank/DDBJ databases">
        <authorList>
            <person name="Liu S."/>
            <person name="Wang Z."/>
            <person name="Li J."/>
        </authorList>
    </citation>
    <scope>NUCLEOTIDE SEQUENCE [LARGE SCALE GENOMIC DNA]</scope>
    <source>
        <strain evidence="5">S1194</strain>
    </source>
</reference>
<dbReference type="PROSITE" id="PS50977">
    <property type="entry name" value="HTH_TETR_2"/>
    <property type="match status" value="1"/>
</dbReference>
<sequence length="242" mass="26232">MRCGITSSTWCATSRKIRSSLGSTTSVPPVRRKRLPNTRQRLLDASTALFAARGFHGTTTRDIAAATGITAGAVYAHYASKEEILFTIIRDGHSAIIELLYAAISERETPLAQTYAGLRMFALAQVEQLARARVVHYELTSLSPEHLELVREQRREIFAIMASTIERGVAEGVFVVDNLPMAVLGVQGVTIDIARWYPVADPGVPASPAQIATQVAHMGLRILGVGADQLAQLDAQRAARRG</sequence>
<evidence type="ECO:0000313" key="5">
    <source>
        <dbReference type="Proteomes" id="UP000244978"/>
    </source>
</evidence>
<protein>
    <submittedName>
        <fullName evidence="4">TetR/AcrR family transcriptional regulator</fullName>
    </submittedName>
</protein>
<keyword evidence="1 2" id="KW-0238">DNA-binding</keyword>
<dbReference type="Proteomes" id="UP000244978">
    <property type="component" value="Unassembled WGS sequence"/>
</dbReference>
<comment type="caution">
    <text evidence="4">The sequence shown here is derived from an EMBL/GenBank/DDBJ whole genome shotgun (WGS) entry which is preliminary data.</text>
</comment>
<dbReference type="Gene3D" id="1.10.357.10">
    <property type="entry name" value="Tetracycline Repressor, domain 2"/>
    <property type="match status" value="1"/>
</dbReference>
<feature type="domain" description="HTH tetR-type" evidence="3">
    <location>
        <begin position="36"/>
        <end position="96"/>
    </location>
</feature>
<dbReference type="EMBL" id="QEEX01000001">
    <property type="protein sequence ID" value="PWB97684.1"/>
    <property type="molecule type" value="Genomic_DNA"/>
</dbReference>
<dbReference type="InterPro" id="IPR009057">
    <property type="entry name" value="Homeodomain-like_sf"/>
</dbReference>
<accession>A0A2U1T1D0</accession>
<dbReference type="PANTHER" id="PTHR30055">
    <property type="entry name" value="HTH-TYPE TRANSCRIPTIONAL REGULATOR RUTR"/>
    <property type="match status" value="1"/>
</dbReference>
<dbReference type="GO" id="GO:0003700">
    <property type="term" value="F:DNA-binding transcription factor activity"/>
    <property type="evidence" value="ECO:0007669"/>
    <property type="project" value="TreeGrafter"/>
</dbReference>
<keyword evidence="5" id="KW-1185">Reference proteome</keyword>
<organism evidence="4 5">
    <name type="scientific">Homoserinimonas hongtaonis</name>
    <dbReference type="NCBI Taxonomy" id="2079791"/>
    <lineage>
        <taxon>Bacteria</taxon>
        <taxon>Bacillati</taxon>
        <taxon>Actinomycetota</taxon>
        <taxon>Actinomycetes</taxon>
        <taxon>Micrococcales</taxon>
        <taxon>Microbacteriaceae</taxon>
        <taxon>Homoserinimonas</taxon>
    </lineage>
</organism>
<dbReference type="KEGG" id="salc:C2138_12405"/>
<feature type="DNA-binding region" description="H-T-H motif" evidence="2">
    <location>
        <begin position="59"/>
        <end position="78"/>
    </location>
</feature>
<dbReference type="SUPFAM" id="SSF48498">
    <property type="entry name" value="Tetracyclin repressor-like, C-terminal domain"/>
    <property type="match status" value="1"/>
</dbReference>
<dbReference type="InterPro" id="IPR036271">
    <property type="entry name" value="Tet_transcr_reg_TetR-rel_C_sf"/>
</dbReference>
<dbReference type="InterPro" id="IPR041490">
    <property type="entry name" value="KstR2_TetR_C"/>
</dbReference>